<keyword evidence="5 6" id="KW-0472">Membrane</keyword>
<dbReference type="InterPro" id="IPR001851">
    <property type="entry name" value="ABC_transp_permease"/>
</dbReference>
<keyword evidence="8" id="KW-1185">Reference proteome</keyword>
<gene>
    <name evidence="7" type="ORF">ADN01_02915</name>
</gene>
<evidence type="ECO:0000256" key="2">
    <source>
        <dbReference type="ARBA" id="ARBA00022475"/>
    </source>
</evidence>
<keyword evidence="4 6" id="KW-1133">Transmembrane helix</keyword>
<comment type="subcellular location">
    <subcellularLocation>
        <location evidence="1">Cell membrane</location>
        <topology evidence="1">Multi-pass membrane protein</topology>
    </subcellularLocation>
</comment>
<organism evidence="7 8">
    <name type="scientific">Levilinea saccharolytica</name>
    <dbReference type="NCBI Taxonomy" id="229921"/>
    <lineage>
        <taxon>Bacteria</taxon>
        <taxon>Bacillati</taxon>
        <taxon>Chloroflexota</taxon>
        <taxon>Anaerolineae</taxon>
        <taxon>Anaerolineales</taxon>
        <taxon>Anaerolineaceae</taxon>
        <taxon>Levilinea</taxon>
    </lineage>
</organism>
<evidence type="ECO:0000256" key="3">
    <source>
        <dbReference type="ARBA" id="ARBA00022692"/>
    </source>
</evidence>
<feature type="transmembrane region" description="Helical" evidence="6">
    <location>
        <begin position="329"/>
        <end position="347"/>
    </location>
</feature>
<feature type="transmembrane region" description="Helical" evidence="6">
    <location>
        <begin position="276"/>
        <end position="295"/>
    </location>
</feature>
<dbReference type="EMBL" id="LGCM01000014">
    <property type="protein sequence ID" value="KPL89964.1"/>
    <property type="molecule type" value="Genomic_DNA"/>
</dbReference>
<protein>
    <submittedName>
        <fullName evidence="7">ABC transporter permease</fullName>
    </submittedName>
</protein>
<evidence type="ECO:0000313" key="8">
    <source>
        <dbReference type="Proteomes" id="UP000050501"/>
    </source>
</evidence>
<dbReference type="GO" id="GO:0005886">
    <property type="term" value="C:plasma membrane"/>
    <property type="evidence" value="ECO:0007669"/>
    <property type="project" value="UniProtKB-SubCell"/>
</dbReference>
<dbReference type="OrthoDB" id="45037at2"/>
<dbReference type="Pfam" id="PF02653">
    <property type="entry name" value="BPD_transp_2"/>
    <property type="match status" value="1"/>
</dbReference>
<feature type="transmembrane region" description="Helical" evidence="6">
    <location>
        <begin position="85"/>
        <end position="102"/>
    </location>
</feature>
<proteinExistence type="predicted"/>
<feature type="transmembrane region" description="Helical" evidence="6">
    <location>
        <begin position="12"/>
        <end position="31"/>
    </location>
</feature>
<feature type="transmembrane region" description="Helical" evidence="6">
    <location>
        <begin position="202"/>
        <end position="221"/>
    </location>
</feature>
<reference evidence="7 8" key="1">
    <citation type="submission" date="2015-07" db="EMBL/GenBank/DDBJ databases">
        <title>Genome sequence of Levilinea saccharolytica DSM 16555.</title>
        <authorList>
            <person name="Hemp J."/>
            <person name="Ward L.M."/>
            <person name="Pace L.A."/>
            <person name="Fischer W.W."/>
        </authorList>
    </citation>
    <scope>NUCLEOTIDE SEQUENCE [LARGE SCALE GENOMIC DNA]</scope>
    <source>
        <strain evidence="7 8">KIBI-1</strain>
    </source>
</reference>
<dbReference type="AlphaFoldDB" id="A0A0P6YDA9"/>
<dbReference type="PANTHER" id="PTHR47089">
    <property type="entry name" value="ABC TRANSPORTER, PERMEASE PROTEIN"/>
    <property type="match status" value="1"/>
</dbReference>
<dbReference type="PANTHER" id="PTHR47089:SF1">
    <property type="entry name" value="GUANOSINE ABC TRANSPORTER PERMEASE PROTEIN NUPP"/>
    <property type="match status" value="1"/>
</dbReference>
<evidence type="ECO:0000256" key="6">
    <source>
        <dbReference type="SAM" id="Phobius"/>
    </source>
</evidence>
<evidence type="ECO:0000256" key="4">
    <source>
        <dbReference type="ARBA" id="ARBA00022989"/>
    </source>
</evidence>
<feature type="transmembrane region" description="Helical" evidence="6">
    <location>
        <begin position="55"/>
        <end position="73"/>
    </location>
</feature>
<name>A0A0P6YDA9_9CHLR</name>
<dbReference type="Proteomes" id="UP000050501">
    <property type="component" value="Unassembled WGS sequence"/>
</dbReference>
<comment type="caution">
    <text evidence="7">The sequence shown here is derived from an EMBL/GenBank/DDBJ whole genome shotgun (WGS) entry which is preliminary data.</text>
</comment>
<feature type="transmembrane region" description="Helical" evidence="6">
    <location>
        <begin position="249"/>
        <end position="269"/>
    </location>
</feature>
<accession>A0A0P6YDA9</accession>
<feature type="transmembrane region" description="Helical" evidence="6">
    <location>
        <begin position="108"/>
        <end position="129"/>
    </location>
</feature>
<sequence>MANPIVRETVRIVAAVGLALLLGFIITLFVSEDPLNAYRSFLLGPLTRLNRIGDWLEESITLIFLGLATAIVFKAELFSLGAEGQMVLGALTAGVVSLYVPLPPALRLPLALLAAMVVGFLWGAIPGILKANLNANELVSSLMLNTIALKIYEWLLTFYIKPPNAGYTASDFFPKEGVLPNFFPPIPGLEGVRQTLVNQTNLTIMLYIMLAAIFVVYFLMYRTPFGYELRMVGINLKFARYGGVDIKKVIILAMAVSGIFAGLAGAHLAMGIHTKLILNITFGLGFEGVVVALLARNNPLAVPFTGLAYGYLRAGADVMERASDMSREMVLVIQAIIILLVTAERVLPMVQKRIAASRSNGEGAAAAAEGGSHAA</sequence>
<dbReference type="STRING" id="229921.ADN01_02915"/>
<evidence type="ECO:0000256" key="1">
    <source>
        <dbReference type="ARBA" id="ARBA00004651"/>
    </source>
</evidence>
<keyword evidence="3 6" id="KW-0812">Transmembrane</keyword>
<evidence type="ECO:0000256" key="5">
    <source>
        <dbReference type="ARBA" id="ARBA00023136"/>
    </source>
</evidence>
<keyword evidence="2" id="KW-1003">Cell membrane</keyword>
<evidence type="ECO:0000313" key="7">
    <source>
        <dbReference type="EMBL" id="KPL89964.1"/>
    </source>
</evidence>
<dbReference type="GO" id="GO:0022857">
    <property type="term" value="F:transmembrane transporter activity"/>
    <property type="evidence" value="ECO:0007669"/>
    <property type="project" value="InterPro"/>
</dbReference>
<dbReference type="CDD" id="cd06580">
    <property type="entry name" value="TM_PBP1_transp_TpRbsC_like"/>
    <property type="match status" value="1"/>
</dbReference>